<evidence type="ECO:0000313" key="13">
    <source>
        <dbReference type="Proteomes" id="UP000192578"/>
    </source>
</evidence>
<reference evidence="13" key="1">
    <citation type="submission" date="2017-01" db="EMBL/GenBank/DDBJ databases">
        <title>Comparative genomics of anhydrobiosis in the tardigrade Hypsibius dujardini.</title>
        <authorList>
            <person name="Yoshida Y."/>
            <person name="Koutsovoulos G."/>
            <person name="Laetsch D."/>
            <person name="Stevens L."/>
            <person name="Kumar S."/>
            <person name="Horikawa D."/>
            <person name="Ishino K."/>
            <person name="Komine S."/>
            <person name="Tomita M."/>
            <person name="Blaxter M."/>
            <person name="Arakawa K."/>
        </authorList>
    </citation>
    <scope>NUCLEOTIDE SEQUENCE [LARGE SCALE GENOMIC DNA]</scope>
    <source>
        <strain evidence="13">Z151</strain>
    </source>
</reference>
<keyword evidence="4" id="KW-0175">Coiled coil</keyword>
<comment type="subcellular location">
    <subcellularLocation>
        <location evidence="1">Nucleus</location>
    </subcellularLocation>
</comment>
<organism evidence="12 13">
    <name type="scientific">Hypsibius exemplaris</name>
    <name type="common">Freshwater tardigrade</name>
    <dbReference type="NCBI Taxonomy" id="2072580"/>
    <lineage>
        <taxon>Eukaryota</taxon>
        <taxon>Metazoa</taxon>
        <taxon>Ecdysozoa</taxon>
        <taxon>Tardigrada</taxon>
        <taxon>Eutardigrada</taxon>
        <taxon>Parachela</taxon>
        <taxon>Hypsibioidea</taxon>
        <taxon>Hypsibiidae</taxon>
        <taxon>Hypsibius</taxon>
    </lineage>
</organism>
<name>A0A9X6NEK9_HYPEX</name>
<sequence length="575" mass="65669">MNVHDILGHKQVSQKKRQQNGSTDSDPADGMPPQKMRKPNGVFPGEERVGHGELPAGFFDAETQEALRRMESEPGAEPFDETALRKLINAFDKKVLKNREHRVKYSDDPTKFMDSEIELNDAIQEMHILATQPDLYPVLVQMNFISTIIQLLSHENSDISIATVDLLQELTDVDTLTESFEDASRLVDVLIKEQVVASLIQNMERLDETVKEEADGVHNTLSVLENILEFKPDSSDAVAKLGLLKWILKRLKLKMPFDANKLYASEILSILVQSNVETRRLLGEMDGVDVLLHQLAAFKRHDPPTGEEYEMMENLFNCLCSALLYSANRKLFLEGEGLQLMNLMLREKRQSRNSAIKVLDFALSNDEGAPLCNKFVEILGLRTIFPLFMQPPRQHKKRGLTQSEAEEHLCAIIASLARNTTGEPRQRFLGKFLETDLEKVERITELHFQYTEKVAEEDRLIALEKESVDDESDEDRQDEFDLRRLEKGGFTLQKIDAVILEVYSDADVEVRNRIDRILRMRGVPRESVVQSIKEYLAEISEEKDSDSFIPDPSRRRDLKRLTDLSQQFLLASTSS</sequence>
<keyword evidence="3" id="KW-0677">Repeat</keyword>
<dbReference type="Pfam" id="PF08216">
    <property type="entry name" value="CTNNBL"/>
    <property type="match status" value="1"/>
</dbReference>
<dbReference type="GO" id="GO:0005681">
    <property type="term" value="C:spliceosomal complex"/>
    <property type="evidence" value="ECO:0007669"/>
    <property type="project" value="TreeGrafter"/>
</dbReference>
<evidence type="ECO:0000256" key="2">
    <source>
        <dbReference type="ARBA" id="ARBA00022553"/>
    </source>
</evidence>
<evidence type="ECO:0000259" key="11">
    <source>
        <dbReference type="SMART" id="SM01156"/>
    </source>
</evidence>
<evidence type="ECO:0000256" key="5">
    <source>
        <dbReference type="ARBA" id="ARBA00023242"/>
    </source>
</evidence>
<comment type="caution">
    <text evidence="12">The sequence shown here is derived from an EMBL/GenBank/DDBJ whole genome shotgun (WGS) entry which is preliminary data.</text>
</comment>
<evidence type="ECO:0000256" key="6">
    <source>
        <dbReference type="ARBA" id="ARBA00058456"/>
    </source>
</evidence>
<evidence type="ECO:0000256" key="7">
    <source>
        <dbReference type="ARBA" id="ARBA00061776"/>
    </source>
</evidence>
<dbReference type="Proteomes" id="UP000192578">
    <property type="component" value="Unassembled WGS sequence"/>
</dbReference>
<evidence type="ECO:0000256" key="10">
    <source>
        <dbReference type="SAM" id="MobiDB-lite"/>
    </source>
</evidence>
<protein>
    <recommendedName>
        <fullName evidence="8">Beta-catenin-like protein 1</fullName>
    </recommendedName>
    <alternativeName>
        <fullName evidence="9">Nuclear-associated protein</fullName>
    </alternativeName>
</protein>
<dbReference type="InterPro" id="IPR011989">
    <property type="entry name" value="ARM-like"/>
</dbReference>
<dbReference type="Gene3D" id="1.25.10.10">
    <property type="entry name" value="Leucine-rich Repeat Variant"/>
    <property type="match status" value="1"/>
</dbReference>
<dbReference type="FunFam" id="1.25.10.10:FF:001136">
    <property type="entry name" value="Beta-catenin-like protein 1"/>
    <property type="match status" value="1"/>
</dbReference>
<accession>A0A9X6NEK9</accession>
<evidence type="ECO:0000313" key="12">
    <source>
        <dbReference type="EMBL" id="OWA52592.1"/>
    </source>
</evidence>
<dbReference type="PANTHER" id="PTHR14978:SF0">
    <property type="entry name" value="BETA-CATENIN-LIKE PROTEIN 1"/>
    <property type="match status" value="1"/>
</dbReference>
<evidence type="ECO:0000256" key="9">
    <source>
        <dbReference type="ARBA" id="ARBA00083862"/>
    </source>
</evidence>
<dbReference type="InterPro" id="IPR039678">
    <property type="entry name" value="CTNNBL1"/>
</dbReference>
<evidence type="ECO:0000256" key="3">
    <source>
        <dbReference type="ARBA" id="ARBA00022737"/>
    </source>
</evidence>
<comment type="subunit">
    <text evidence="7">Component of the PRP19-CDC5L splicing complex composed of a core complex comprising a homotetramer of PRPF19, CDC5L, PLRG1 and BCAS2, and at least three less stably associated proteins CTNNBL1, CWC15 and HSPA8. Interacts directly with CWC15 and CDC5L in the complex. Interacts with AICDA; the interaction is important for the antibody diversification activity of AICDA. Interacts with PRPF31 (via its NLS). Interacts (via its N-terminal NLS) with KPNA1 and KPNA2.</text>
</comment>
<keyword evidence="13" id="KW-1185">Reference proteome</keyword>
<comment type="function">
    <text evidence="6">Component of the PRP19-CDC5L complex that forms an integral part of the spliceosome and is required for activating pre-mRNA splicing. Participates in AID/AICDA-mediated somatic hypermutation (SHM) and class-switch recombination (CSR), 2 processes resulting in the production of high-affinity, mutated isotype-switched antibodies.</text>
</comment>
<dbReference type="InterPro" id="IPR013180">
    <property type="entry name" value="CTNNBL1_N"/>
</dbReference>
<dbReference type="AlphaFoldDB" id="A0A9X6NEK9"/>
<keyword evidence="2" id="KW-0597">Phosphoprotein</keyword>
<feature type="region of interest" description="Disordered" evidence="10">
    <location>
        <begin position="1"/>
        <end position="53"/>
    </location>
</feature>
<dbReference type="SUPFAM" id="SSF48371">
    <property type="entry name" value="ARM repeat"/>
    <property type="match status" value="1"/>
</dbReference>
<dbReference type="SMART" id="SM01156">
    <property type="entry name" value="DUF1716"/>
    <property type="match status" value="1"/>
</dbReference>
<dbReference type="OrthoDB" id="1898821at2759"/>
<dbReference type="GO" id="GO:0010467">
    <property type="term" value="P:gene expression"/>
    <property type="evidence" value="ECO:0007669"/>
    <property type="project" value="UniProtKB-ARBA"/>
</dbReference>
<keyword evidence="5" id="KW-0539">Nucleus</keyword>
<dbReference type="EMBL" id="MTYJ01000276">
    <property type="protein sequence ID" value="OWA52592.1"/>
    <property type="molecule type" value="Genomic_DNA"/>
</dbReference>
<feature type="domain" description="Beta-catenin-like protein 1 N-terminal" evidence="11">
    <location>
        <begin position="59"/>
        <end position="164"/>
    </location>
</feature>
<evidence type="ECO:0000256" key="1">
    <source>
        <dbReference type="ARBA" id="ARBA00004123"/>
    </source>
</evidence>
<dbReference type="InterPro" id="IPR016024">
    <property type="entry name" value="ARM-type_fold"/>
</dbReference>
<proteinExistence type="predicted"/>
<evidence type="ECO:0000256" key="4">
    <source>
        <dbReference type="ARBA" id="ARBA00023054"/>
    </source>
</evidence>
<dbReference type="PANTHER" id="PTHR14978">
    <property type="entry name" value="BETA-CATENIN-LIKE PROTEIN 1 NUCLEAR ASSOCIATED PROTEIN"/>
    <property type="match status" value="1"/>
</dbReference>
<gene>
    <name evidence="12" type="ORF">BV898_17041</name>
</gene>
<evidence type="ECO:0000256" key="8">
    <source>
        <dbReference type="ARBA" id="ARBA00070106"/>
    </source>
</evidence>